<evidence type="ECO:0000313" key="1">
    <source>
        <dbReference type="EMBL" id="TKA65755.1"/>
    </source>
</evidence>
<gene>
    <name evidence="1" type="ORF">B0A49_08779</name>
</gene>
<protein>
    <submittedName>
        <fullName evidence="1">Uncharacterized protein</fullName>
    </submittedName>
</protein>
<proteinExistence type="predicted"/>
<dbReference type="STRING" id="331657.A0A4U0WVJ5"/>
<name>A0A4U0WVJ5_9PEZI</name>
<dbReference type="Proteomes" id="UP000308768">
    <property type="component" value="Unassembled WGS sequence"/>
</dbReference>
<accession>A0A4U0WVJ5</accession>
<reference evidence="1 2" key="1">
    <citation type="submission" date="2017-03" db="EMBL/GenBank/DDBJ databases">
        <title>Genomes of endolithic fungi from Antarctica.</title>
        <authorList>
            <person name="Coleine C."/>
            <person name="Masonjones S."/>
            <person name="Stajich J.E."/>
        </authorList>
    </citation>
    <scope>NUCLEOTIDE SEQUENCE [LARGE SCALE GENOMIC DNA]</scope>
    <source>
        <strain evidence="1 2">CCFEE 5187</strain>
    </source>
</reference>
<evidence type="ECO:0000313" key="2">
    <source>
        <dbReference type="Proteomes" id="UP000308768"/>
    </source>
</evidence>
<dbReference type="InterPro" id="IPR040144">
    <property type="entry name" value="RAP1GDS1"/>
</dbReference>
<organism evidence="1 2">
    <name type="scientific">Cryomyces minteri</name>
    <dbReference type="NCBI Taxonomy" id="331657"/>
    <lineage>
        <taxon>Eukaryota</taxon>
        <taxon>Fungi</taxon>
        <taxon>Dikarya</taxon>
        <taxon>Ascomycota</taxon>
        <taxon>Pezizomycotina</taxon>
        <taxon>Dothideomycetes</taxon>
        <taxon>Dothideomycetes incertae sedis</taxon>
        <taxon>Cryomyces</taxon>
    </lineage>
</organism>
<dbReference type="OrthoDB" id="26149at2759"/>
<dbReference type="SUPFAM" id="SSF48371">
    <property type="entry name" value="ARM repeat"/>
    <property type="match status" value="1"/>
</dbReference>
<dbReference type="GO" id="GO:0005085">
    <property type="term" value="F:guanyl-nucleotide exchange factor activity"/>
    <property type="evidence" value="ECO:0007669"/>
    <property type="project" value="InterPro"/>
</dbReference>
<dbReference type="AlphaFoldDB" id="A0A4U0WVJ5"/>
<comment type="caution">
    <text evidence="1">The sequence shown here is derived from an EMBL/GenBank/DDBJ whole genome shotgun (WGS) entry which is preliminary data.</text>
</comment>
<dbReference type="Gene3D" id="1.25.10.10">
    <property type="entry name" value="Leucine-rich Repeat Variant"/>
    <property type="match status" value="1"/>
</dbReference>
<dbReference type="InterPro" id="IPR016024">
    <property type="entry name" value="ARM-type_fold"/>
</dbReference>
<dbReference type="PANTHER" id="PTHR10957">
    <property type="entry name" value="RAP1 GTPASE-GDP DISSOCIATION STIMULATOR 1"/>
    <property type="match status" value="1"/>
</dbReference>
<keyword evidence="2" id="KW-1185">Reference proteome</keyword>
<dbReference type="EMBL" id="NAJN01001102">
    <property type="protein sequence ID" value="TKA65755.1"/>
    <property type="molecule type" value="Genomic_DNA"/>
</dbReference>
<dbReference type="InterPro" id="IPR011989">
    <property type="entry name" value="ARM-like"/>
</dbReference>
<sequence>MLEAVDQVLETKEDFQNPKSSPQSLSDEWIAVMMSLPCDIKVEGDDFVILFGICLDYLREDVIQTYLVESQAVELVWNLLVVCGKRGSDVTYKVEDEREDMEYKELAERMSAASEGVLNCLSDLASTPSFRGEYRIGHPFLSDLVQVLLSVELIAPGRWRLLQPTGACLVLGNLAQTDEICIRMVKELQIHKPLVHILGNTSDTRLSHVAAGFLKQLARPTENEETLRAAGTVKAVFWQLGSDKLPDLTHALLSLLRRLLVDSPENVKQVLVPADYPRSNEGLLSNVQTLLSIFTRSDNTAIKIEIGLIFKEICKCLVSLQKEMAIEDVVFSQLCLHADVARPADFLIRQTQPLLQSRGWFTFALMARSREGSRAVASCIASDGLHDLLAQRIGAYHEQELAIQVQIKSGVSDKTSDAVGNVDGNSVEHNDVERSNALMLVYELLRNGIPDSQLQARLQGLLDTTGASA</sequence>